<dbReference type="KEGG" id="arac:E0W69_016340"/>
<dbReference type="SUPFAM" id="SSF55083">
    <property type="entry name" value="6-hydroxymethyl-7,8-dihydropterin pyrophosphokinase, HPPK"/>
    <property type="match status" value="1"/>
</dbReference>
<keyword evidence="5 14" id="KW-0808">Transferase</keyword>
<dbReference type="Pfam" id="PF01288">
    <property type="entry name" value="HPPK"/>
    <property type="match status" value="1"/>
</dbReference>
<accession>A0A5P2G8V0</accession>
<dbReference type="NCBIfam" id="TIGR01498">
    <property type="entry name" value="folK"/>
    <property type="match status" value="1"/>
</dbReference>
<dbReference type="EMBL" id="CP044016">
    <property type="protein sequence ID" value="QES90150.1"/>
    <property type="molecule type" value="Genomic_DNA"/>
</dbReference>
<dbReference type="InterPro" id="IPR035907">
    <property type="entry name" value="Hppk_sf"/>
</dbReference>
<evidence type="ECO:0000256" key="5">
    <source>
        <dbReference type="ARBA" id="ARBA00022679"/>
    </source>
</evidence>
<evidence type="ECO:0000256" key="7">
    <source>
        <dbReference type="ARBA" id="ARBA00022777"/>
    </source>
</evidence>
<name>A0A5P2G8V0_9BACT</name>
<keyword evidence="8" id="KW-0067">ATP-binding</keyword>
<dbReference type="GO" id="GO:0003848">
    <property type="term" value="F:2-amino-4-hydroxy-6-hydroxymethyldihydropteridine diphosphokinase activity"/>
    <property type="evidence" value="ECO:0007669"/>
    <property type="project" value="UniProtKB-EC"/>
</dbReference>
<evidence type="ECO:0000313" key="15">
    <source>
        <dbReference type="Proteomes" id="UP000292424"/>
    </source>
</evidence>
<dbReference type="Proteomes" id="UP000292424">
    <property type="component" value="Chromosome"/>
</dbReference>
<dbReference type="EC" id="2.7.6.3" evidence="3"/>
<dbReference type="PANTHER" id="PTHR43071">
    <property type="entry name" value="2-AMINO-4-HYDROXY-6-HYDROXYMETHYLDIHYDROPTERIDINE PYROPHOSPHOKINASE"/>
    <property type="match status" value="1"/>
</dbReference>
<dbReference type="InterPro" id="IPR000550">
    <property type="entry name" value="Hppk"/>
</dbReference>
<dbReference type="GO" id="GO:0046654">
    <property type="term" value="P:tetrahydrofolate biosynthetic process"/>
    <property type="evidence" value="ECO:0007669"/>
    <property type="project" value="UniProtKB-UniPathway"/>
</dbReference>
<evidence type="ECO:0000256" key="1">
    <source>
        <dbReference type="ARBA" id="ARBA00005051"/>
    </source>
</evidence>
<dbReference type="GO" id="GO:0046656">
    <property type="term" value="P:folic acid biosynthetic process"/>
    <property type="evidence" value="ECO:0007669"/>
    <property type="project" value="UniProtKB-KW"/>
</dbReference>
<evidence type="ECO:0000256" key="10">
    <source>
        <dbReference type="ARBA" id="ARBA00029409"/>
    </source>
</evidence>
<evidence type="ECO:0000256" key="8">
    <source>
        <dbReference type="ARBA" id="ARBA00022840"/>
    </source>
</evidence>
<keyword evidence="6" id="KW-0547">Nucleotide-binding</keyword>
<keyword evidence="9" id="KW-0289">Folate biosynthesis</keyword>
<evidence type="ECO:0000256" key="9">
    <source>
        <dbReference type="ARBA" id="ARBA00022909"/>
    </source>
</evidence>
<dbReference type="UniPathway" id="UPA00077">
    <property type="reaction ID" value="UER00155"/>
</dbReference>
<dbReference type="PROSITE" id="PS00794">
    <property type="entry name" value="HPPK"/>
    <property type="match status" value="1"/>
</dbReference>
<evidence type="ECO:0000256" key="6">
    <source>
        <dbReference type="ARBA" id="ARBA00022741"/>
    </source>
</evidence>
<dbReference type="RefSeq" id="WP_131331106.1">
    <property type="nucleotide sequence ID" value="NZ_CP044016.1"/>
</dbReference>
<evidence type="ECO:0000259" key="13">
    <source>
        <dbReference type="PROSITE" id="PS00794"/>
    </source>
</evidence>
<comment type="pathway">
    <text evidence="1">Cofactor biosynthesis; tetrahydrofolate biosynthesis; 2-amino-4-hydroxy-6-hydroxymethyl-7,8-dihydropteridine diphosphate from 7,8-dihydroneopterin triphosphate: step 4/4.</text>
</comment>
<evidence type="ECO:0000256" key="4">
    <source>
        <dbReference type="ARBA" id="ARBA00016218"/>
    </source>
</evidence>
<proteinExistence type="inferred from homology"/>
<reference evidence="14 15" key="1">
    <citation type="submission" date="2019-09" db="EMBL/GenBank/DDBJ databases">
        <title>Complete genome sequence of Arachidicoccus sp. B3-10 isolated from apple orchard soil.</title>
        <authorList>
            <person name="Kim H.S."/>
            <person name="Han K.-I."/>
            <person name="Suh M.K."/>
            <person name="Lee K.C."/>
            <person name="Eom M.K."/>
            <person name="Kim J.-S."/>
            <person name="Kang S.W."/>
            <person name="Sin Y."/>
            <person name="Lee J.-S."/>
        </authorList>
    </citation>
    <scope>NUCLEOTIDE SEQUENCE [LARGE SCALE GENOMIC DNA]</scope>
    <source>
        <strain evidence="14 15">B3-10</strain>
    </source>
</reference>
<organism evidence="14 15">
    <name type="scientific">Rhizosphaericola mali</name>
    <dbReference type="NCBI Taxonomy" id="2545455"/>
    <lineage>
        <taxon>Bacteria</taxon>
        <taxon>Pseudomonadati</taxon>
        <taxon>Bacteroidota</taxon>
        <taxon>Chitinophagia</taxon>
        <taxon>Chitinophagales</taxon>
        <taxon>Chitinophagaceae</taxon>
        <taxon>Rhizosphaericola</taxon>
    </lineage>
</organism>
<feature type="domain" description="7,8-dihydro-6-hydroxymethylpterin-pyrophosphokinase" evidence="13">
    <location>
        <begin position="87"/>
        <end position="98"/>
    </location>
</feature>
<keyword evidence="15" id="KW-1185">Reference proteome</keyword>
<gene>
    <name evidence="14" type="primary">folK</name>
    <name evidence="14" type="ORF">E0W69_016340</name>
</gene>
<evidence type="ECO:0000256" key="2">
    <source>
        <dbReference type="ARBA" id="ARBA00005810"/>
    </source>
</evidence>
<dbReference type="OrthoDB" id="9808041at2"/>
<comment type="similarity">
    <text evidence="2">Belongs to the HPPK family.</text>
</comment>
<evidence type="ECO:0000256" key="3">
    <source>
        <dbReference type="ARBA" id="ARBA00013253"/>
    </source>
</evidence>
<evidence type="ECO:0000256" key="11">
    <source>
        <dbReference type="ARBA" id="ARBA00029766"/>
    </source>
</evidence>
<dbReference type="PANTHER" id="PTHR43071:SF1">
    <property type="entry name" value="2-AMINO-4-HYDROXY-6-HYDROXYMETHYLDIHYDROPTERIDINE PYROPHOSPHOKINASE"/>
    <property type="match status" value="1"/>
</dbReference>
<dbReference type="GO" id="GO:0005524">
    <property type="term" value="F:ATP binding"/>
    <property type="evidence" value="ECO:0007669"/>
    <property type="project" value="UniProtKB-KW"/>
</dbReference>
<dbReference type="CDD" id="cd00483">
    <property type="entry name" value="HPPK"/>
    <property type="match status" value="1"/>
</dbReference>
<comment type="function">
    <text evidence="10">Catalyzes the transfer of pyrophosphate from adenosine triphosphate (ATP) to 6-hydroxymethyl-7,8-dihydropterin, an enzymatic step in folate biosynthesis pathway.</text>
</comment>
<dbReference type="AlphaFoldDB" id="A0A5P2G8V0"/>
<evidence type="ECO:0000256" key="12">
    <source>
        <dbReference type="ARBA" id="ARBA00033413"/>
    </source>
</evidence>
<evidence type="ECO:0000313" key="14">
    <source>
        <dbReference type="EMBL" id="QES90150.1"/>
    </source>
</evidence>
<dbReference type="Gene3D" id="3.30.70.560">
    <property type="entry name" value="7,8-Dihydro-6-hydroxymethylpterin-pyrophosphokinase HPPK"/>
    <property type="match status" value="1"/>
</dbReference>
<protein>
    <recommendedName>
        <fullName evidence="4">2-amino-4-hydroxy-6-hydroxymethyldihydropteridine pyrophosphokinase</fullName>
        <ecNumber evidence="3">2.7.6.3</ecNumber>
    </recommendedName>
    <alternativeName>
        <fullName evidence="11">6-hydroxymethyl-7,8-dihydropterin pyrophosphokinase</fullName>
    </alternativeName>
    <alternativeName>
        <fullName evidence="12">7,8-dihydro-6-hydroxymethylpterin-pyrophosphokinase</fullName>
    </alternativeName>
</protein>
<sequence>MNIVYLLIGGNLGNRLDNLHKAIESIGAHCGQILAVSSIYETEAWGYTDQPSFYNQAIKLETSIFPERLMKKLLEIETKLGRVREVKMGPRVIDIDILLVEDQLFNTDILKAPHPFLAQRRFALIPLAEIASEVRDPASHKRISTLLAECPDTLEVKKLELV</sequence>
<dbReference type="GO" id="GO:0016301">
    <property type="term" value="F:kinase activity"/>
    <property type="evidence" value="ECO:0007669"/>
    <property type="project" value="UniProtKB-KW"/>
</dbReference>
<keyword evidence="7 14" id="KW-0418">Kinase</keyword>